<reference evidence="1" key="1">
    <citation type="submission" date="2024-12" db="EMBL/GenBank/DDBJ databases">
        <authorList>
            <person name="Wu N."/>
        </authorList>
    </citation>
    <scope>NUCLEOTIDE SEQUENCE</scope>
    <source>
        <strain evidence="1">P15</strain>
    </source>
</reference>
<evidence type="ECO:0000313" key="1">
    <source>
        <dbReference type="EMBL" id="MFM9330693.1"/>
    </source>
</evidence>
<organism evidence="1 2">
    <name type="scientific">Paenibacillus mesotrionivorans</name>
    <dbReference type="NCBI Taxonomy" id="3160968"/>
    <lineage>
        <taxon>Bacteria</taxon>
        <taxon>Bacillati</taxon>
        <taxon>Bacillota</taxon>
        <taxon>Bacilli</taxon>
        <taxon>Bacillales</taxon>
        <taxon>Paenibacillaceae</taxon>
        <taxon>Paenibacillus</taxon>
    </lineage>
</organism>
<proteinExistence type="predicted"/>
<evidence type="ECO:0000313" key="2">
    <source>
        <dbReference type="Proteomes" id="UP001631969"/>
    </source>
</evidence>
<sequence>MQWYRRANHMWQKSLWWLVIACLLLSLPVAVDRYRTESTSKKVEFVFDYRDLLEISDTKPNPAQFVDEQLKKMKQAGITSMAVYESTLNELRLSRRIELYNSHEAMALTQTPVSGNENFAYVLLTDASSRATVQEMIEQTFKRLGVNIHTWSYKNTPGLVLELPLDDAAMKPLSPDPLTLRSLKDKGFQIVARVGNRNAAFSAEALEATLAMLKEFGVTSILVDGDSVPGYSADLKKTQTQLKVVAGLLNKYDMALAAIELQKSPQKGFTTLARLTDYNVIRLHSFTENDAAKLAENITTEELEGRIDGVTDRLVLAVKDRNIRLVFLNARAGKNLDRGLMTDPLDALYKSLDGKDGAVAKIKDKGFTVGKAHAFVRYESSLHSFSIAAAYTGAVLLIALTLSYFVPGLTLAISLLGLLGVGGLHVLASSAAQKLLALGATSCAAALGIIAAISWLQKRRNETAAAGAWWKSVVMLLIITAVSGLGIIAVVGVDHSMIYMLQLEQFTGVKVLAYLPVVIVAAYVLFFSEGLSFPQMLGKAQQILASKISVLWVICAVMIGAVGMYYLSRTGNEGSASSLEMVFRNFLENTLGVRPRNKEFLFAYPALVFGIYLCLKRHMAGLYLMIVSAIGPASSIGSFTHLHTPLYISFIRVLLGVGLGAIFGLILIVVWELVVRGWNKWVIPLSKL</sequence>
<comment type="caution">
    <text evidence="1">The sequence shown here is derived from an EMBL/GenBank/DDBJ whole genome shotgun (WGS) entry which is preliminary data.</text>
</comment>
<keyword evidence="2" id="KW-1185">Reference proteome</keyword>
<protein>
    <submittedName>
        <fullName evidence="1">DUF5693 family protein</fullName>
    </submittedName>
</protein>
<gene>
    <name evidence="1" type="ORF">ACI1P1_20590</name>
</gene>
<name>A0ACC7P117_9BACL</name>
<dbReference type="EMBL" id="JBJURJ010000014">
    <property type="protein sequence ID" value="MFM9330693.1"/>
    <property type="molecule type" value="Genomic_DNA"/>
</dbReference>
<accession>A0ACC7P117</accession>
<dbReference type="Proteomes" id="UP001631969">
    <property type="component" value="Unassembled WGS sequence"/>
</dbReference>